<evidence type="ECO:0000313" key="3">
    <source>
        <dbReference type="Proteomes" id="UP000037069"/>
    </source>
</evidence>
<dbReference type="Proteomes" id="UP000037069">
    <property type="component" value="Unassembled WGS sequence"/>
</dbReference>
<comment type="caution">
    <text evidence="2">The sequence shown here is derived from an EMBL/GenBank/DDBJ whole genome shotgun (WGS) entry which is preliminary data.</text>
</comment>
<protein>
    <submittedName>
        <fullName evidence="2">Uncharacterized protein</fullName>
    </submittedName>
</protein>
<reference evidence="2 3" key="1">
    <citation type="journal article" date="2015" name="Nat. Commun.">
        <title>Lucilia cuprina genome unlocks parasitic fly biology to underpin future interventions.</title>
        <authorList>
            <person name="Anstead C.A."/>
            <person name="Korhonen P.K."/>
            <person name="Young N.D."/>
            <person name="Hall R.S."/>
            <person name="Jex A.R."/>
            <person name="Murali S.C."/>
            <person name="Hughes D.S."/>
            <person name="Lee S.F."/>
            <person name="Perry T."/>
            <person name="Stroehlein A.J."/>
            <person name="Ansell B.R."/>
            <person name="Breugelmans B."/>
            <person name="Hofmann A."/>
            <person name="Qu J."/>
            <person name="Dugan S."/>
            <person name="Lee S.L."/>
            <person name="Chao H."/>
            <person name="Dinh H."/>
            <person name="Han Y."/>
            <person name="Doddapaneni H.V."/>
            <person name="Worley K.C."/>
            <person name="Muzny D.M."/>
            <person name="Ioannidis P."/>
            <person name="Waterhouse R.M."/>
            <person name="Zdobnov E.M."/>
            <person name="James P.J."/>
            <person name="Bagnall N.H."/>
            <person name="Kotze A.C."/>
            <person name="Gibbs R.A."/>
            <person name="Richards S."/>
            <person name="Batterham P."/>
            <person name="Gasser R.B."/>
        </authorList>
    </citation>
    <scope>NUCLEOTIDE SEQUENCE [LARGE SCALE GENOMIC DNA]</scope>
    <source>
        <strain evidence="2 3">LS</strain>
        <tissue evidence="2">Full body</tissue>
    </source>
</reference>
<dbReference type="AlphaFoldDB" id="A0A0L0C512"/>
<evidence type="ECO:0000313" key="2">
    <source>
        <dbReference type="EMBL" id="KNC27336.1"/>
    </source>
</evidence>
<evidence type="ECO:0000256" key="1">
    <source>
        <dbReference type="SAM" id="MobiDB-lite"/>
    </source>
</evidence>
<organism evidence="2 3">
    <name type="scientific">Lucilia cuprina</name>
    <name type="common">Green bottle fly</name>
    <name type="synonym">Australian sheep blowfly</name>
    <dbReference type="NCBI Taxonomy" id="7375"/>
    <lineage>
        <taxon>Eukaryota</taxon>
        <taxon>Metazoa</taxon>
        <taxon>Ecdysozoa</taxon>
        <taxon>Arthropoda</taxon>
        <taxon>Hexapoda</taxon>
        <taxon>Insecta</taxon>
        <taxon>Pterygota</taxon>
        <taxon>Neoptera</taxon>
        <taxon>Endopterygota</taxon>
        <taxon>Diptera</taxon>
        <taxon>Brachycera</taxon>
        <taxon>Muscomorpha</taxon>
        <taxon>Oestroidea</taxon>
        <taxon>Calliphoridae</taxon>
        <taxon>Luciliinae</taxon>
        <taxon>Lucilia</taxon>
    </lineage>
</organism>
<dbReference type="EMBL" id="JRES01000910">
    <property type="protein sequence ID" value="KNC27336.1"/>
    <property type="molecule type" value="Genomic_DNA"/>
</dbReference>
<accession>A0A0L0C512</accession>
<proteinExistence type="predicted"/>
<sequence>MMRSLKAFTRPSAVAFLRGTNSFHFENRSKKTNSIVQPCFERGNGPTKSAHTVAQDSSGTRINISPAGRC</sequence>
<name>A0A0L0C512_LUCCU</name>
<feature type="compositionally biased region" description="Polar residues" evidence="1">
    <location>
        <begin position="46"/>
        <end position="63"/>
    </location>
</feature>
<keyword evidence="3" id="KW-1185">Reference proteome</keyword>
<feature type="region of interest" description="Disordered" evidence="1">
    <location>
        <begin position="41"/>
        <end position="70"/>
    </location>
</feature>
<gene>
    <name evidence="2" type="ORF">FF38_07239</name>
</gene>